<evidence type="ECO:0000313" key="1">
    <source>
        <dbReference type="EMBL" id="AUQ95976.1"/>
    </source>
</evidence>
<name>A0ABN5GT84_9RHOB</name>
<keyword evidence="2" id="KW-1185">Reference proteome</keyword>
<sequence length="64" mass="6810">MAAKKKYPDGTKRVSFFCPPADKAALVKAAEITDRTETEVLQDALRKEAAACGVQVATPPEAFG</sequence>
<accession>A0ABN5GT84</accession>
<proteinExistence type="predicted"/>
<evidence type="ECO:0008006" key="3">
    <source>
        <dbReference type="Google" id="ProtNLM"/>
    </source>
</evidence>
<reference evidence="1 2" key="2">
    <citation type="journal article" date="2017" name="Int. J. Syst. Evol. Microbiol.">
        <title>Adaptation of Surface-Associated Bacteria to the Open Ocean: A Genomically Distinct Subpopulation of Phaeobacter gallaeciensis Colonizes Pacific Mesozooplankton.</title>
        <authorList>
            <person name="Freese H.M."/>
            <person name="Methner A."/>
            <person name="Overmann J."/>
        </authorList>
    </citation>
    <scope>NUCLEOTIDE SEQUENCE [LARGE SCALE GENOMIC DNA]</scope>
    <source>
        <strain evidence="1 2">P66</strain>
    </source>
</reference>
<dbReference type="RefSeq" id="WP_102874989.1">
    <property type="nucleotide sequence ID" value="NZ_CP010705.1"/>
</dbReference>
<organism evidence="1 2">
    <name type="scientific">Phaeobacter inhibens</name>
    <dbReference type="NCBI Taxonomy" id="221822"/>
    <lineage>
        <taxon>Bacteria</taxon>
        <taxon>Pseudomonadati</taxon>
        <taxon>Pseudomonadota</taxon>
        <taxon>Alphaproteobacteria</taxon>
        <taxon>Rhodobacterales</taxon>
        <taxon>Roseobacteraceae</taxon>
        <taxon>Phaeobacter</taxon>
    </lineage>
</organism>
<gene>
    <name evidence="1" type="ORF">PhaeoP66_03234</name>
</gene>
<dbReference type="EMBL" id="CP010705">
    <property type="protein sequence ID" value="AUQ95976.1"/>
    <property type="molecule type" value="Genomic_DNA"/>
</dbReference>
<reference evidence="1 2" key="1">
    <citation type="journal article" date="2017" name="Genome Biol. Evol.">
        <title>Trajectories and Drivers of Genome Evolution in Surface-Associated Marine Phaeobacter.</title>
        <authorList>
            <person name="Freese H.M."/>
            <person name="Sikorski J."/>
            <person name="Bunk B."/>
            <person name="Scheuner C."/>
            <person name="Meier-Kolthoff J.P."/>
            <person name="Sproer C."/>
            <person name="Gram L."/>
            <person name="Overmann J."/>
        </authorList>
    </citation>
    <scope>NUCLEOTIDE SEQUENCE [LARGE SCALE GENOMIC DNA]</scope>
    <source>
        <strain evidence="1 2">P66</strain>
    </source>
</reference>
<dbReference type="Proteomes" id="UP000236536">
    <property type="component" value="Chromosome"/>
</dbReference>
<evidence type="ECO:0000313" key="2">
    <source>
        <dbReference type="Proteomes" id="UP000236536"/>
    </source>
</evidence>
<protein>
    <recommendedName>
        <fullName evidence="3">CopG family transcriptional regulator</fullName>
    </recommendedName>
</protein>